<evidence type="ECO:0000256" key="1">
    <source>
        <dbReference type="SAM" id="MobiDB-lite"/>
    </source>
</evidence>
<reference evidence="5" key="1">
    <citation type="submission" date="2025-08" db="UniProtKB">
        <authorList>
            <consortium name="RefSeq"/>
        </authorList>
    </citation>
    <scope>IDENTIFICATION</scope>
</reference>
<evidence type="ECO:0000259" key="3">
    <source>
        <dbReference type="PROSITE" id="PS50940"/>
    </source>
</evidence>
<organism evidence="4 5">
    <name type="scientific">Pogonomyrmex barbatus</name>
    <name type="common">red harvester ant</name>
    <dbReference type="NCBI Taxonomy" id="144034"/>
    <lineage>
        <taxon>Eukaryota</taxon>
        <taxon>Metazoa</taxon>
        <taxon>Ecdysozoa</taxon>
        <taxon>Arthropoda</taxon>
        <taxon>Hexapoda</taxon>
        <taxon>Insecta</taxon>
        <taxon>Pterygota</taxon>
        <taxon>Neoptera</taxon>
        <taxon>Endopterygota</taxon>
        <taxon>Hymenoptera</taxon>
        <taxon>Apocrita</taxon>
        <taxon>Aculeata</taxon>
        <taxon>Formicoidea</taxon>
        <taxon>Formicidae</taxon>
        <taxon>Myrmicinae</taxon>
        <taxon>Pogonomyrmex</taxon>
    </lineage>
</organism>
<dbReference type="Pfam" id="PF01607">
    <property type="entry name" value="CBM_14"/>
    <property type="match status" value="1"/>
</dbReference>
<feature type="region of interest" description="Disordered" evidence="1">
    <location>
        <begin position="166"/>
        <end position="214"/>
    </location>
</feature>
<dbReference type="KEGG" id="pbar:105431255"/>
<keyword evidence="2" id="KW-0732">Signal</keyword>
<gene>
    <name evidence="5" type="primary">LOC105431255</name>
</gene>
<dbReference type="GO" id="GO:0005576">
    <property type="term" value="C:extracellular region"/>
    <property type="evidence" value="ECO:0007669"/>
    <property type="project" value="InterPro"/>
</dbReference>
<dbReference type="SUPFAM" id="SSF57625">
    <property type="entry name" value="Invertebrate chitin-binding proteins"/>
    <property type="match status" value="1"/>
</dbReference>
<feature type="compositionally biased region" description="Polar residues" evidence="1">
    <location>
        <begin position="199"/>
        <end position="214"/>
    </location>
</feature>
<dbReference type="OrthoDB" id="6407151at2759"/>
<feature type="domain" description="Chitin-binding type-2" evidence="3">
    <location>
        <begin position="90"/>
        <end position="152"/>
    </location>
</feature>
<keyword evidence="4" id="KW-1185">Reference proteome</keyword>
<protein>
    <submittedName>
        <fullName evidence="5">Uncharacterized protein LOC105431255 isoform X1</fullName>
    </submittedName>
</protein>
<dbReference type="PROSITE" id="PS50940">
    <property type="entry name" value="CHIT_BIND_II"/>
    <property type="match status" value="1"/>
</dbReference>
<dbReference type="Gene3D" id="2.170.140.10">
    <property type="entry name" value="Chitin binding domain"/>
    <property type="match status" value="1"/>
</dbReference>
<dbReference type="RefSeq" id="XP_011643636.1">
    <property type="nucleotide sequence ID" value="XM_011645334.2"/>
</dbReference>
<dbReference type="Proteomes" id="UP000504615">
    <property type="component" value="Unplaced"/>
</dbReference>
<dbReference type="AlphaFoldDB" id="A0A6I9WL54"/>
<proteinExistence type="predicted"/>
<dbReference type="PANTHER" id="PTHR22933">
    <property type="entry name" value="FI18007P1-RELATED"/>
    <property type="match status" value="1"/>
</dbReference>
<dbReference type="InterPro" id="IPR052976">
    <property type="entry name" value="Scoloptoxin-like"/>
</dbReference>
<dbReference type="InterPro" id="IPR036508">
    <property type="entry name" value="Chitin-bd_dom_sf"/>
</dbReference>
<accession>A0A6I9WL54</accession>
<dbReference type="PANTHER" id="PTHR22933:SF43">
    <property type="entry name" value="LP10131P"/>
    <property type="match status" value="1"/>
</dbReference>
<evidence type="ECO:0000256" key="2">
    <source>
        <dbReference type="SAM" id="SignalP"/>
    </source>
</evidence>
<evidence type="ECO:0000313" key="4">
    <source>
        <dbReference type="Proteomes" id="UP000504615"/>
    </source>
</evidence>
<name>A0A6I9WL54_9HYME</name>
<dbReference type="InterPro" id="IPR002557">
    <property type="entry name" value="Chitin-bd_dom"/>
</dbReference>
<dbReference type="GO" id="GO:0008061">
    <property type="term" value="F:chitin binding"/>
    <property type="evidence" value="ECO:0007669"/>
    <property type="project" value="InterPro"/>
</dbReference>
<evidence type="ECO:0000313" key="5">
    <source>
        <dbReference type="RefSeq" id="XP_011643636.1"/>
    </source>
</evidence>
<sequence length="214" mass="24635">MMREKLIITALLFGLLAITLSLPQQPPKSKRPIPVFKVFFRDTFLASRILVRLDELTIIEFSNQIFQQNKTGGLLLPDNATLIRDNIVDTFSCQNRIYGYYADMENECQVFHVCMPQTRGSIRWSFICPAETVFNQATFVCTQTESSIPCEESEKYYALNEEIGKEVEEEEEADQHRGKKNATKIVESEVETVSKKSPLKNSRSLSQDWLFQPH</sequence>
<feature type="signal peptide" evidence="2">
    <location>
        <begin position="1"/>
        <end position="23"/>
    </location>
</feature>
<dbReference type="SMART" id="SM00494">
    <property type="entry name" value="ChtBD2"/>
    <property type="match status" value="1"/>
</dbReference>
<dbReference type="GeneID" id="105431255"/>
<feature type="chain" id="PRO_5026846069" evidence="2">
    <location>
        <begin position="24"/>
        <end position="214"/>
    </location>
</feature>